<dbReference type="Pfam" id="PF03195">
    <property type="entry name" value="LOB"/>
    <property type="match status" value="1"/>
</dbReference>
<name>A0A388KIJ2_CHABU</name>
<proteinExistence type="inferred from homology"/>
<dbReference type="EMBL" id="BFEA01000121">
    <property type="protein sequence ID" value="GBG69847.1"/>
    <property type="molecule type" value="Genomic_DNA"/>
</dbReference>
<dbReference type="InterPro" id="IPR004883">
    <property type="entry name" value="LOB"/>
</dbReference>
<protein>
    <recommendedName>
        <fullName evidence="3">LOB domain-containing protein</fullName>
    </recommendedName>
</protein>
<dbReference type="Gramene" id="GBG69847">
    <property type="protein sequence ID" value="GBG69847"/>
    <property type="gene ID" value="CBR_g4676"/>
</dbReference>
<comment type="similarity">
    <text evidence="1">Belongs to the LOB domain-containing protein family.</text>
</comment>
<evidence type="ECO:0000313" key="4">
    <source>
        <dbReference type="EMBL" id="GBG69847.1"/>
    </source>
</evidence>
<reference evidence="4 5" key="1">
    <citation type="journal article" date="2018" name="Cell">
        <title>The Chara Genome: Secondary Complexity and Implications for Plant Terrestrialization.</title>
        <authorList>
            <person name="Nishiyama T."/>
            <person name="Sakayama H."/>
            <person name="Vries J.D."/>
            <person name="Buschmann H."/>
            <person name="Saint-Marcoux D."/>
            <person name="Ullrich K.K."/>
            <person name="Haas F.B."/>
            <person name="Vanderstraeten L."/>
            <person name="Becker D."/>
            <person name="Lang D."/>
            <person name="Vosolsobe S."/>
            <person name="Rombauts S."/>
            <person name="Wilhelmsson P.K.I."/>
            <person name="Janitza P."/>
            <person name="Kern R."/>
            <person name="Heyl A."/>
            <person name="Rumpler F."/>
            <person name="Villalobos L.I.A.C."/>
            <person name="Clay J.M."/>
            <person name="Skokan R."/>
            <person name="Toyoda A."/>
            <person name="Suzuki Y."/>
            <person name="Kagoshima H."/>
            <person name="Schijlen E."/>
            <person name="Tajeshwar N."/>
            <person name="Catarino B."/>
            <person name="Hetherington A.J."/>
            <person name="Saltykova A."/>
            <person name="Bonnot C."/>
            <person name="Breuninger H."/>
            <person name="Symeonidi A."/>
            <person name="Radhakrishnan G.V."/>
            <person name="Van Nieuwerburgh F."/>
            <person name="Deforce D."/>
            <person name="Chang C."/>
            <person name="Karol K.G."/>
            <person name="Hedrich R."/>
            <person name="Ulvskov P."/>
            <person name="Glockner G."/>
            <person name="Delwiche C.F."/>
            <person name="Petrasek J."/>
            <person name="Van de Peer Y."/>
            <person name="Friml J."/>
            <person name="Beilby M."/>
            <person name="Dolan L."/>
            <person name="Kohara Y."/>
            <person name="Sugano S."/>
            <person name="Fujiyama A."/>
            <person name="Delaux P.-M."/>
            <person name="Quint M."/>
            <person name="TheiBen G."/>
            <person name="Hagemann M."/>
            <person name="Harholt J."/>
            <person name="Dunand C."/>
            <person name="Zachgo S."/>
            <person name="Langdale J."/>
            <person name="Maumus F."/>
            <person name="Straeten D.V.D."/>
            <person name="Gould S.B."/>
            <person name="Rensing S.A."/>
        </authorList>
    </citation>
    <scope>NUCLEOTIDE SEQUENCE [LARGE SCALE GENOMIC DNA]</scope>
    <source>
        <strain evidence="4 5">S276</strain>
    </source>
</reference>
<evidence type="ECO:0000256" key="2">
    <source>
        <dbReference type="SAM" id="MobiDB-lite"/>
    </source>
</evidence>
<organism evidence="4 5">
    <name type="scientific">Chara braunii</name>
    <name type="common">Braun's stonewort</name>
    <dbReference type="NCBI Taxonomy" id="69332"/>
    <lineage>
        <taxon>Eukaryota</taxon>
        <taxon>Viridiplantae</taxon>
        <taxon>Streptophyta</taxon>
        <taxon>Charophyceae</taxon>
        <taxon>Charales</taxon>
        <taxon>Characeae</taxon>
        <taxon>Chara</taxon>
    </lineage>
</organism>
<evidence type="ECO:0000256" key="1">
    <source>
        <dbReference type="ARBA" id="ARBA00005474"/>
    </source>
</evidence>
<dbReference type="OrthoDB" id="1922547at2759"/>
<feature type="domain" description="LOB" evidence="3">
    <location>
        <begin position="1"/>
        <end position="59"/>
    </location>
</feature>
<sequence>MGFITAVPESQRAALFQSLLYEACGRSINPVYGSLGLLMSGHWSLCQAAVDRVLQGGSPGDVHSSGINPASGDIVPPTRLNYRHQQQIKAAGVEGGAPQHVKGGDQCSISQAKISVSSNCTSVRRVSRSSSGTKSSDCASGPSPPCYHSPSFSPFGIASLKQSDSSQTLSACSNTTSVGVPPSSSTASKSNSAKRLRLYWQDEEQYQLGVEVGQKSHRHQQTSFEHDQRHIHCQNEDQQQNSSGNSMSGSLVEEGASSDAAFVGLDLNCTPNSGAPAVVCSPQSYGSSCRSLTQNPSVGNCFDSTDLSYFSHCAPNVSPTRVFTLLPLLE</sequence>
<evidence type="ECO:0000313" key="5">
    <source>
        <dbReference type="Proteomes" id="UP000265515"/>
    </source>
</evidence>
<keyword evidence="5" id="KW-1185">Reference proteome</keyword>
<accession>A0A388KIJ2</accession>
<feature type="compositionally biased region" description="Low complexity" evidence="2">
    <location>
        <begin position="173"/>
        <end position="191"/>
    </location>
</feature>
<gene>
    <name evidence="4" type="ORF">CBR_g4676</name>
</gene>
<feature type="region of interest" description="Disordered" evidence="2">
    <location>
        <begin position="170"/>
        <end position="193"/>
    </location>
</feature>
<dbReference type="PROSITE" id="PS50891">
    <property type="entry name" value="LOB"/>
    <property type="match status" value="1"/>
</dbReference>
<feature type="compositionally biased region" description="Low complexity" evidence="2">
    <location>
        <begin position="125"/>
        <end position="136"/>
    </location>
</feature>
<dbReference type="AlphaFoldDB" id="A0A388KIJ2"/>
<evidence type="ECO:0000259" key="3">
    <source>
        <dbReference type="PROSITE" id="PS50891"/>
    </source>
</evidence>
<comment type="caution">
    <text evidence="4">The sequence shown here is derived from an EMBL/GenBank/DDBJ whole genome shotgun (WGS) entry which is preliminary data.</text>
</comment>
<dbReference type="PANTHER" id="PTHR31304">
    <property type="entry name" value="LOB DOMAIN-CONTAINING PROTEIN 38"/>
    <property type="match status" value="1"/>
</dbReference>
<feature type="region of interest" description="Disordered" evidence="2">
    <location>
        <begin position="125"/>
        <end position="144"/>
    </location>
</feature>
<dbReference type="Proteomes" id="UP000265515">
    <property type="component" value="Unassembled WGS sequence"/>
</dbReference>
<dbReference type="PANTHER" id="PTHR31304:SF62">
    <property type="entry name" value="LOB DOMAIN-CONTAINING PROTEIN"/>
    <property type="match status" value="1"/>
</dbReference>